<dbReference type="PROSITE" id="PS50043">
    <property type="entry name" value="HTH_LUXR_2"/>
    <property type="match status" value="1"/>
</dbReference>
<dbReference type="Pfam" id="PF13191">
    <property type="entry name" value="AAA_16"/>
    <property type="match status" value="1"/>
</dbReference>
<name>A0A543FL30_9MICO</name>
<dbReference type="EMBL" id="VFPE01000001">
    <property type="protein sequence ID" value="TQM34577.1"/>
    <property type="molecule type" value="Genomic_DNA"/>
</dbReference>
<keyword evidence="2" id="KW-0067">ATP-binding</keyword>
<organism evidence="5 6">
    <name type="scientific">Microbacterium kyungheense</name>
    <dbReference type="NCBI Taxonomy" id="1263636"/>
    <lineage>
        <taxon>Bacteria</taxon>
        <taxon>Bacillati</taxon>
        <taxon>Actinomycetota</taxon>
        <taxon>Actinomycetes</taxon>
        <taxon>Micrococcales</taxon>
        <taxon>Microbacteriaceae</taxon>
        <taxon>Microbacterium</taxon>
    </lineage>
</organism>
<comment type="caution">
    <text evidence="5">The sequence shown here is derived from an EMBL/GenBank/DDBJ whole genome shotgun (WGS) entry which is preliminary data.</text>
</comment>
<dbReference type="InterPro" id="IPR036388">
    <property type="entry name" value="WH-like_DNA-bd_sf"/>
</dbReference>
<evidence type="ECO:0000313" key="5">
    <source>
        <dbReference type="EMBL" id="TQM34577.1"/>
    </source>
</evidence>
<dbReference type="SUPFAM" id="SSF46894">
    <property type="entry name" value="C-terminal effector domain of the bipartite response regulators"/>
    <property type="match status" value="1"/>
</dbReference>
<dbReference type="PANTHER" id="PTHR16305:SF35">
    <property type="entry name" value="TRANSCRIPTIONAL ACTIVATOR DOMAIN"/>
    <property type="match status" value="1"/>
</dbReference>
<dbReference type="SUPFAM" id="SSF52540">
    <property type="entry name" value="P-loop containing nucleoside triphosphate hydrolases"/>
    <property type="match status" value="1"/>
</dbReference>
<accession>A0A543FL30</accession>
<reference evidence="5 6" key="1">
    <citation type="submission" date="2019-06" db="EMBL/GenBank/DDBJ databases">
        <title>Sequencing the genomes of 1000 actinobacteria strains.</title>
        <authorList>
            <person name="Klenk H.-P."/>
        </authorList>
    </citation>
    <scope>NUCLEOTIDE SEQUENCE [LARGE SCALE GENOMIC DNA]</scope>
    <source>
        <strain evidence="5 6">DSM 105492</strain>
    </source>
</reference>
<dbReference type="GO" id="GO:0005524">
    <property type="term" value="F:ATP binding"/>
    <property type="evidence" value="ECO:0007669"/>
    <property type="project" value="UniProtKB-KW"/>
</dbReference>
<dbReference type="GO" id="GO:0004016">
    <property type="term" value="F:adenylate cyclase activity"/>
    <property type="evidence" value="ECO:0007669"/>
    <property type="project" value="TreeGrafter"/>
</dbReference>
<evidence type="ECO:0000256" key="3">
    <source>
        <dbReference type="SAM" id="MobiDB-lite"/>
    </source>
</evidence>
<dbReference type="AlphaFoldDB" id="A0A543FL30"/>
<dbReference type="PRINTS" id="PR00038">
    <property type="entry name" value="HTHLUXR"/>
</dbReference>
<dbReference type="GO" id="GO:0005737">
    <property type="term" value="C:cytoplasm"/>
    <property type="evidence" value="ECO:0007669"/>
    <property type="project" value="TreeGrafter"/>
</dbReference>
<keyword evidence="6" id="KW-1185">Reference proteome</keyword>
<dbReference type="InterPro" id="IPR000792">
    <property type="entry name" value="Tscrpt_reg_LuxR_C"/>
</dbReference>
<dbReference type="GO" id="GO:0006355">
    <property type="term" value="P:regulation of DNA-templated transcription"/>
    <property type="evidence" value="ECO:0007669"/>
    <property type="project" value="InterPro"/>
</dbReference>
<dbReference type="GO" id="GO:0003677">
    <property type="term" value="F:DNA binding"/>
    <property type="evidence" value="ECO:0007669"/>
    <property type="project" value="InterPro"/>
</dbReference>
<dbReference type="PANTHER" id="PTHR16305">
    <property type="entry name" value="TESTICULAR SOLUBLE ADENYLYL CYCLASE"/>
    <property type="match status" value="1"/>
</dbReference>
<dbReference type="Proteomes" id="UP000320235">
    <property type="component" value="Unassembled WGS sequence"/>
</dbReference>
<feature type="region of interest" description="Disordered" evidence="3">
    <location>
        <begin position="1"/>
        <end position="44"/>
    </location>
</feature>
<proteinExistence type="predicted"/>
<evidence type="ECO:0000256" key="2">
    <source>
        <dbReference type="ARBA" id="ARBA00022840"/>
    </source>
</evidence>
<dbReference type="Gene3D" id="3.40.50.300">
    <property type="entry name" value="P-loop containing nucleotide triphosphate hydrolases"/>
    <property type="match status" value="1"/>
</dbReference>
<evidence type="ECO:0000313" key="6">
    <source>
        <dbReference type="Proteomes" id="UP000320235"/>
    </source>
</evidence>
<gene>
    <name evidence="5" type="ORF">FB391_0865</name>
</gene>
<dbReference type="InterPro" id="IPR016032">
    <property type="entry name" value="Sig_transdc_resp-reg_C-effctor"/>
</dbReference>
<protein>
    <submittedName>
        <fullName evidence="5">Regulatory LuxR family protein</fullName>
    </submittedName>
</protein>
<dbReference type="SMART" id="SM00421">
    <property type="entry name" value="HTH_LUXR"/>
    <property type="match status" value="1"/>
</dbReference>
<feature type="domain" description="HTH luxR-type" evidence="4">
    <location>
        <begin position="843"/>
        <end position="908"/>
    </location>
</feature>
<keyword evidence="1" id="KW-0547">Nucleotide-binding</keyword>
<feature type="compositionally biased region" description="Low complexity" evidence="3">
    <location>
        <begin position="1"/>
        <end position="14"/>
    </location>
</feature>
<evidence type="ECO:0000256" key="1">
    <source>
        <dbReference type="ARBA" id="ARBA00022741"/>
    </source>
</evidence>
<evidence type="ECO:0000259" key="4">
    <source>
        <dbReference type="PROSITE" id="PS50043"/>
    </source>
</evidence>
<dbReference type="CDD" id="cd06170">
    <property type="entry name" value="LuxR_C_like"/>
    <property type="match status" value="1"/>
</dbReference>
<sequence length="910" mass="95228">MRVPTPTSHSADPSPADPPRRDARRLGQPPGTSAGDRPRGGAEAYDGAMGLFERAPQLDALADAIARGTVADGAASGSVVTVAGDAGAGKTSLVTAALAGVPEDVRVLRAACDPLSTPRPLGPVRDVQAALGDPVEADSLLGAEARFAALVSAAPTVLVIDDAQWIDAASVEVLRFLMRRIEALPVVLVIAHRDVPLGHTLLALLGDIARMDTATRVAAPPLSVDAVRELLGDGGPDAAHVRALTGGNPFFVAEIARSPGDELPPTVRDAVIASTTGLSGAELEALQLIATAPDAFDDRLLAWVGPGGAGPDGGGIDVPTLRRLEGTGLLVRTPHGIGFRHELARLALVASTEPGVEALLHRRVLDAWEHVGGADDAVLTHHAAAAGDRERTLTYAVRAADDATRTGSHTEAVAFLTLALEHLDDEPAERARLLELLSTEQYMVSRLPASLSSIDAALRIRERLGDHDGISTAHDRRAVVEYYSARRREAERHADAAADVQAGAAAFASAQATRAYLAYRRHDLASARRIVAAQRDSSPVDAVALRLSITEAAASLVDGDTGARTVLRLHAWEALERSLDEIGTTAYSNLSALDIEHRRLGEAEAVLAESIPLTVDRDIPVCHQWQTGMRSRLHLLRGRWAASAEDAASVLDSGWAPLAAVWPHIVSALLELRRGEDAAAADGHLEAAAELAARLDESLVTLAVLSVHAERAWLTGDADPALEAAPAALAAAAVLPGTQWAIGDLRVWLARLGRPTAEASDALPEPYRLELSGSHAEAAQSWRDLGAPFDAAIAAVHATDAATAAAGIASLDALDVPATAARARRMLTERGIRSLPARPRSATLANPSGLTNRQLDVARLVARGLTNAELAQQLYISPKTADHHVSAVLSKLGLASRRDIVRAAAALGLE</sequence>
<dbReference type="Pfam" id="PF00196">
    <property type="entry name" value="GerE"/>
    <property type="match status" value="1"/>
</dbReference>
<dbReference type="Gene3D" id="1.10.10.10">
    <property type="entry name" value="Winged helix-like DNA-binding domain superfamily/Winged helix DNA-binding domain"/>
    <property type="match status" value="1"/>
</dbReference>
<dbReference type="InterPro" id="IPR041664">
    <property type="entry name" value="AAA_16"/>
</dbReference>
<dbReference type="InterPro" id="IPR027417">
    <property type="entry name" value="P-loop_NTPase"/>
</dbReference>